<keyword evidence="2" id="KW-1185">Reference proteome</keyword>
<evidence type="ECO:0000313" key="1">
    <source>
        <dbReference type="EMBL" id="CAJ1929575.1"/>
    </source>
</evidence>
<evidence type="ECO:0000313" key="2">
    <source>
        <dbReference type="Proteomes" id="UP001189624"/>
    </source>
</evidence>
<name>A0AA86S723_9FABA</name>
<dbReference type="EMBL" id="OY731399">
    <property type="protein sequence ID" value="CAJ1929575.1"/>
    <property type="molecule type" value="Genomic_DNA"/>
</dbReference>
<organism evidence="1 2">
    <name type="scientific">Sphenostylis stenocarpa</name>
    <dbReference type="NCBI Taxonomy" id="92480"/>
    <lineage>
        <taxon>Eukaryota</taxon>
        <taxon>Viridiplantae</taxon>
        <taxon>Streptophyta</taxon>
        <taxon>Embryophyta</taxon>
        <taxon>Tracheophyta</taxon>
        <taxon>Spermatophyta</taxon>
        <taxon>Magnoliopsida</taxon>
        <taxon>eudicotyledons</taxon>
        <taxon>Gunneridae</taxon>
        <taxon>Pentapetalae</taxon>
        <taxon>rosids</taxon>
        <taxon>fabids</taxon>
        <taxon>Fabales</taxon>
        <taxon>Fabaceae</taxon>
        <taxon>Papilionoideae</taxon>
        <taxon>50 kb inversion clade</taxon>
        <taxon>NPAAA clade</taxon>
        <taxon>indigoferoid/millettioid clade</taxon>
        <taxon>Phaseoleae</taxon>
        <taxon>Sphenostylis</taxon>
    </lineage>
</organism>
<gene>
    <name evidence="1" type="ORF">AYBTSS11_LOCUS4499</name>
</gene>
<protein>
    <submittedName>
        <fullName evidence="1">Uncharacterized protein</fullName>
    </submittedName>
</protein>
<accession>A0AA86S723</accession>
<dbReference type="Proteomes" id="UP001189624">
    <property type="component" value="Chromosome 2"/>
</dbReference>
<dbReference type="AlphaFoldDB" id="A0AA86S723"/>
<dbReference type="Gramene" id="rna-AYBTSS11_LOCUS4499">
    <property type="protein sequence ID" value="CAJ1929575.1"/>
    <property type="gene ID" value="gene-AYBTSS11_LOCUS4499"/>
</dbReference>
<proteinExistence type="predicted"/>
<sequence>MNNCDDLRDLECAMVGASSCTQDKVVQLQWPGTYRHEAKSLHHNTSSPTGQNMGLMDQCVEGEMVVKGARQVFGH</sequence>
<reference evidence="1" key="1">
    <citation type="submission" date="2023-10" db="EMBL/GenBank/DDBJ databases">
        <authorList>
            <person name="Domelevo Entfellner J.-B."/>
        </authorList>
    </citation>
    <scope>NUCLEOTIDE SEQUENCE</scope>
</reference>